<dbReference type="InterPro" id="IPR002823">
    <property type="entry name" value="DUF112_TM"/>
</dbReference>
<dbReference type="Proteomes" id="UP001597458">
    <property type="component" value="Unassembled WGS sequence"/>
</dbReference>
<dbReference type="EMBL" id="JBHUMR010000012">
    <property type="protein sequence ID" value="MFD2617499.1"/>
    <property type="molecule type" value="Genomic_DNA"/>
</dbReference>
<feature type="transmembrane region" description="Helical" evidence="1">
    <location>
        <begin position="331"/>
        <end position="350"/>
    </location>
</feature>
<evidence type="ECO:0000313" key="4">
    <source>
        <dbReference type="Proteomes" id="UP001597458"/>
    </source>
</evidence>
<feature type="transmembrane region" description="Helical" evidence="1">
    <location>
        <begin position="388"/>
        <end position="406"/>
    </location>
</feature>
<keyword evidence="1" id="KW-0472">Membrane</keyword>
<feature type="transmembrane region" description="Helical" evidence="1">
    <location>
        <begin position="195"/>
        <end position="217"/>
    </location>
</feature>
<comment type="caution">
    <text evidence="3">The sequence shown here is derived from an EMBL/GenBank/DDBJ whole genome shotgun (WGS) entry which is preliminary data.</text>
</comment>
<evidence type="ECO:0000313" key="3">
    <source>
        <dbReference type="EMBL" id="MFD2617499.1"/>
    </source>
</evidence>
<keyword evidence="4" id="KW-1185">Reference proteome</keyword>
<feature type="transmembrane region" description="Helical" evidence="1">
    <location>
        <begin position="356"/>
        <end position="376"/>
    </location>
</feature>
<gene>
    <name evidence="3" type="ORF">ACFSTF_09310</name>
</gene>
<protein>
    <submittedName>
        <fullName evidence="3">Tripartite tricarboxylate transporter permease</fullName>
    </submittedName>
</protein>
<evidence type="ECO:0000259" key="2">
    <source>
        <dbReference type="Pfam" id="PF01970"/>
    </source>
</evidence>
<feature type="domain" description="DUF112" evidence="2">
    <location>
        <begin position="20"/>
        <end position="440"/>
    </location>
</feature>
<dbReference type="PANTHER" id="PTHR35342:SF5">
    <property type="entry name" value="TRICARBOXYLIC TRANSPORT PROTEIN"/>
    <property type="match status" value="1"/>
</dbReference>
<evidence type="ECO:0000256" key="1">
    <source>
        <dbReference type="SAM" id="Phobius"/>
    </source>
</evidence>
<organism evidence="3 4">
    <name type="scientific">Terrilactibacillus laevilacticus</name>
    <dbReference type="NCBI Taxonomy" id="1380157"/>
    <lineage>
        <taxon>Bacteria</taxon>
        <taxon>Bacillati</taxon>
        <taxon>Bacillota</taxon>
        <taxon>Bacilli</taxon>
        <taxon>Bacillales</taxon>
        <taxon>Bacillaceae</taxon>
        <taxon>Terrilactibacillus</taxon>
    </lineage>
</organism>
<dbReference type="PANTHER" id="PTHR35342">
    <property type="entry name" value="TRICARBOXYLIC TRANSPORT PROTEIN"/>
    <property type="match status" value="1"/>
</dbReference>
<feature type="transmembrane region" description="Helical" evidence="1">
    <location>
        <begin position="20"/>
        <end position="49"/>
    </location>
</feature>
<feature type="transmembrane region" description="Helical" evidence="1">
    <location>
        <begin position="260"/>
        <end position="281"/>
    </location>
</feature>
<keyword evidence="1" id="KW-1133">Transmembrane helix</keyword>
<dbReference type="Pfam" id="PF01970">
    <property type="entry name" value="TctA"/>
    <property type="match status" value="1"/>
</dbReference>
<reference evidence="4" key="1">
    <citation type="journal article" date="2019" name="Int. J. Syst. Evol. Microbiol.">
        <title>The Global Catalogue of Microorganisms (GCM) 10K type strain sequencing project: providing services to taxonomists for standard genome sequencing and annotation.</title>
        <authorList>
            <consortium name="The Broad Institute Genomics Platform"/>
            <consortium name="The Broad Institute Genome Sequencing Center for Infectious Disease"/>
            <person name="Wu L."/>
            <person name="Ma J."/>
        </authorList>
    </citation>
    <scope>NUCLEOTIDE SEQUENCE [LARGE SCALE GENOMIC DNA]</scope>
    <source>
        <strain evidence="4">TISTR 2241</strain>
    </source>
</reference>
<dbReference type="RefSeq" id="WP_141191199.1">
    <property type="nucleotide sequence ID" value="NZ_JBHUMR010000012.1"/>
</dbReference>
<feature type="transmembrane region" description="Helical" evidence="1">
    <location>
        <begin position="170"/>
        <end position="188"/>
    </location>
</feature>
<proteinExistence type="predicted"/>
<feature type="transmembrane region" description="Helical" evidence="1">
    <location>
        <begin position="106"/>
        <end position="135"/>
    </location>
</feature>
<sequence length="508" mass="54297">MESVIYLLNGFGEVITPFNLLIVLLGSLLGTLVGVLPGLGPTSAIAILLPVTTVLNPAQGLMMMAGIYYGSMYGGSTTAILMNIPGESSSVPTTLDGYPLAKKGRAGAALGIAAIGSFIAGIIGLVGLILFAPFLANQALKFGPPEYFTLMLIALLVLFNLTGFSLKKSVIMGLLGFLFSLVGIGMTTGQPRFDFGFSFLTGGFEMISIIIGLFAIAEVLKGLEENRSLKEPKKPIKIRNIYPSKKDLKQSSLPILRGSVLGFFLGILPGISATITAFLAYDLEKKVSKNPEKFGKGAIEGVAGPESANNATSSGGFIPLLSLGLPSSPPLAVLLAALMIYGLTPGPILFEQNSQIVWTIIASMFVGNVILLILNLPLVGLWAKLTDIPFGIIAPIILLISFVGTYSVRNSMFDVVVAIIFGILGYLFNKFHWPIIPFVLCLVLGPKIETYFVQSMEMSSGKLSIFVQRPISLTILLFAGLILIVSIILMKRTKRRILQETGEHLEFS</sequence>
<accession>A0ABW5PRI7</accession>
<keyword evidence="1" id="KW-0812">Transmembrane</keyword>
<feature type="transmembrane region" description="Helical" evidence="1">
    <location>
        <begin position="473"/>
        <end position="490"/>
    </location>
</feature>
<feature type="transmembrane region" description="Helical" evidence="1">
    <location>
        <begin position="147"/>
        <end position="164"/>
    </location>
</feature>
<feature type="transmembrane region" description="Helical" evidence="1">
    <location>
        <begin position="412"/>
        <end position="428"/>
    </location>
</feature>
<name>A0ABW5PRI7_9BACI</name>